<evidence type="ECO:0000313" key="2">
    <source>
        <dbReference type="EMBL" id="ROT47259.1"/>
    </source>
</evidence>
<keyword evidence="2" id="KW-0012">Acyltransferase</keyword>
<dbReference type="GO" id="GO:0016746">
    <property type="term" value="F:acyltransferase activity"/>
    <property type="evidence" value="ECO:0007669"/>
    <property type="project" value="UniProtKB-KW"/>
</dbReference>
<keyword evidence="3" id="KW-1185">Reference proteome</keyword>
<feature type="domain" description="Phospholipid/glycerol acyltransferase" evidence="1">
    <location>
        <begin position="176"/>
        <end position="310"/>
    </location>
</feature>
<dbReference type="Proteomes" id="UP000270927">
    <property type="component" value="Unassembled WGS sequence"/>
</dbReference>
<protein>
    <submittedName>
        <fullName evidence="2">Glycerol-3-phosphate acyltransferase</fullName>
    </submittedName>
</protein>
<proteinExistence type="predicted"/>
<dbReference type="OrthoDB" id="5479104at2"/>
<dbReference type="RefSeq" id="WP_123663187.1">
    <property type="nucleotide sequence ID" value="NZ_RARA01000025.1"/>
</dbReference>
<keyword evidence="2" id="KW-0808">Transferase</keyword>
<name>A0A3N2QC62_9BACT</name>
<dbReference type="Pfam" id="PF01553">
    <property type="entry name" value="Acyltransferase"/>
    <property type="match status" value="1"/>
</dbReference>
<sequence>MTHQQFAPIESKAENWPITRLHKNQKSFLEEVVYRSFTSLRLRYPIDADLYRMLAQTASRELARITSDPWACDPKDDSAFWEAMECAIKNKMGANELLKNVIERYVGEMRSHFSVSHYQIMAKSVHHIFINLLKPNCFGFGPKEKRWTLRCKRLQEKFHIAGEIDIVRALAKKGTIVIVPTHTSHWDSVIIGLAMKRLGLSPLSWGAGLNLFNNRFFRYLFSQLGTYKIDRRKKNIPYLLTQKYYTCLTLEWGCHTLFYPSGTRSRSGAIESDLKLGLLGTPFEAQENNFQKQGAYARKLFIIPVVLNYHCVLEAQQLIRTLADKETAMDSESKPCCCVTKLLLGRNILCKGSEIFINIGTPLDVMGNRVDIEARSYDAQGKEVNLYEQFLKLNTTISKRPDSYIKPLSHKIVEIYYRINSVLSSHLVAFVAYELAKTIEGFSMQLEKITLKREDFMVALSKAYKAFYILYKEKKINFTAVLLNGQLSTIATDGLAKLGIYHAKPPLVSVKEGNLLIQDLWTLWYYHNRLIGYEVEKIFNIAFRD</sequence>
<evidence type="ECO:0000313" key="3">
    <source>
        <dbReference type="Proteomes" id="UP000270927"/>
    </source>
</evidence>
<dbReference type="SMART" id="SM00563">
    <property type="entry name" value="PlsC"/>
    <property type="match status" value="1"/>
</dbReference>
<accession>A0A3N2QC62</accession>
<evidence type="ECO:0000259" key="1">
    <source>
        <dbReference type="SMART" id="SM00563"/>
    </source>
</evidence>
<gene>
    <name evidence="2" type="ORF">EDM02_03860</name>
</gene>
<dbReference type="InterPro" id="IPR002123">
    <property type="entry name" value="Plipid/glycerol_acylTrfase"/>
</dbReference>
<comment type="caution">
    <text evidence="2">The sequence shown here is derived from an EMBL/GenBank/DDBJ whole genome shotgun (WGS) entry which is preliminary data.</text>
</comment>
<dbReference type="AlphaFoldDB" id="A0A3N2QC62"/>
<dbReference type="EMBL" id="RARA01000025">
    <property type="protein sequence ID" value="ROT47259.1"/>
    <property type="molecule type" value="Genomic_DNA"/>
</dbReference>
<reference evidence="2 3" key="1">
    <citation type="submission" date="2018-09" db="EMBL/GenBank/DDBJ databases">
        <title>Comparative Genomics of Wolbachia-Cardinium Dual Endosymbiosis in a Plant-Parasitic Nematode.</title>
        <authorList>
            <person name="Brown A.M.V."/>
            <person name="Wasala S.K."/>
            <person name="Howe D.K."/>
            <person name="Peetz A.B."/>
            <person name="Zasada I.A."/>
            <person name="Denver D.R."/>
        </authorList>
    </citation>
    <scope>NUCLEOTIDE SEQUENCE [LARGE SCALE GENOMIC DNA]</scope>
    <source>
        <strain evidence="2 3">Pp_1</strain>
    </source>
</reference>
<dbReference type="SUPFAM" id="SSF69593">
    <property type="entry name" value="Glycerol-3-phosphate (1)-acyltransferase"/>
    <property type="match status" value="1"/>
</dbReference>
<organism evidence="2 3">
    <name type="scientific">Candidatus Cardinium hertigii</name>
    <dbReference type="NCBI Taxonomy" id="247481"/>
    <lineage>
        <taxon>Bacteria</taxon>
        <taxon>Pseudomonadati</taxon>
        <taxon>Bacteroidota</taxon>
        <taxon>Cytophagia</taxon>
        <taxon>Cytophagales</taxon>
        <taxon>Amoebophilaceae</taxon>
        <taxon>Candidatus Cardinium</taxon>
    </lineage>
</organism>